<accession>F4KUE1</accession>
<keyword evidence="3" id="KW-1185">Reference proteome</keyword>
<sequence>MKTYLLLGFLLGASLSLSAQNRAYAPLARAYGTNLFPSNDPEDKDISIMTGILSKLVQQEFNNGDTAINIERIKGSYIPGSGILFTINQRVPFYSQPMLLGVNGRSFAPGRYGLTTTAGQAADVVVVETPKATGSGAKVKTTEKPLSTAGQESIYGVPAPNPIAITSDSGVLFYGQQGQLHSYSGDAVTLYTNPKGNSAKVQDSVFAAKIPRMKKVLEKFLAEYTILLSKLKPEEKIWVTWTIKEDYWGIDQGRMACELSSRIVKQDMLDLRAGKLDQAKFAEKIQYSVTRCAERVTNPEVEVFTAILERLYSPNVSQNLVQFGAVQAEAVGGFGYVFKMNFSPARIDSLIEYNPNTYATQLKVKGIPKEELDQRIKTFKVEFPQQLLEYSRILKGLKAGEILKVDVSIGEYAHLWRSSTEGYKQFSLTIPQSLIRDFDSGKLKLEDAVKLIQVEEK</sequence>
<feature type="signal peptide" evidence="1">
    <location>
        <begin position="1"/>
        <end position="19"/>
    </location>
</feature>
<dbReference type="HOGENOM" id="CLU_598214_0_0_10"/>
<dbReference type="RefSeq" id="WP_013765764.1">
    <property type="nucleotide sequence ID" value="NC_015510.1"/>
</dbReference>
<feature type="chain" id="PRO_5003312108" evidence="1">
    <location>
        <begin position="20"/>
        <end position="457"/>
    </location>
</feature>
<protein>
    <submittedName>
        <fullName evidence="2">Uncharacterized protein</fullName>
    </submittedName>
</protein>
<evidence type="ECO:0000313" key="3">
    <source>
        <dbReference type="Proteomes" id="UP000008461"/>
    </source>
</evidence>
<dbReference type="Proteomes" id="UP000008461">
    <property type="component" value="Chromosome"/>
</dbReference>
<name>F4KUE1_HALH1</name>
<proteinExistence type="predicted"/>
<dbReference type="STRING" id="760192.Halhy_3365"/>
<reference key="2">
    <citation type="submission" date="2011-04" db="EMBL/GenBank/DDBJ databases">
        <title>Complete sequence of chromosome of Haliscomenobacter hydrossis DSM 1100.</title>
        <authorList>
            <consortium name="US DOE Joint Genome Institute (JGI-PGF)"/>
            <person name="Lucas S."/>
            <person name="Han J."/>
            <person name="Lapidus A."/>
            <person name="Bruce D."/>
            <person name="Goodwin L."/>
            <person name="Pitluck S."/>
            <person name="Peters L."/>
            <person name="Kyrpides N."/>
            <person name="Mavromatis K."/>
            <person name="Ivanova N."/>
            <person name="Ovchinnikova G."/>
            <person name="Pagani I."/>
            <person name="Daligault H."/>
            <person name="Detter J.C."/>
            <person name="Han C."/>
            <person name="Land M."/>
            <person name="Hauser L."/>
            <person name="Markowitz V."/>
            <person name="Cheng J.-F."/>
            <person name="Hugenholtz P."/>
            <person name="Woyke T."/>
            <person name="Wu D."/>
            <person name="Verbarg S."/>
            <person name="Frueling A."/>
            <person name="Brambilla E."/>
            <person name="Klenk H.-P."/>
            <person name="Eisen J.A."/>
        </authorList>
    </citation>
    <scope>NUCLEOTIDE SEQUENCE</scope>
    <source>
        <strain>DSM 1100</strain>
    </source>
</reference>
<reference evidence="2 3" key="1">
    <citation type="journal article" date="2011" name="Stand. Genomic Sci.">
        <title>Complete genome sequence of Haliscomenobacter hydrossis type strain (O).</title>
        <authorList>
            <consortium name="US DOE Joint Genome Institute (JGI-PGF)"/>
            <person name="Daligault H."/>
            <person name="Lapidus A."/>
            <person name="Zeytun A."/>
            <person name="Nolan M."/>
            <person name="Lucas S."/>
            <person name="Del Rio T.G."/>
            <person name="Tice H."/>
            <person name="Cheng J.F."/>
            <person name="Tapia R."/>
            <person name="Han C."/>
            <person name="Goodwin L."/>
            <person name="Pitluck S."/>
            <person name="Liolios K."/>
            <person name="Pagani I."/>
            <person name="Ivanova N."/>
            <person name="Huntemann M."/>
            <person name="Mavromatis K."/>
            <person name="Mikhailova N."/>
            <person name="Pati A."/>
            <person name="Chen A."/>
            <person name="Palaniappan K."/>
            <person name="Land M."/>
            <person name="Hauser L."/>
            <person name="Brambilla E.M."/>
            <person name="Rohde M."/>
            <person name="Verbarg S."/>
            <person name="Goker M."/>
            <person name="Bristow J."/>
            <person name="Eisen J.A."/>
            <person name="Markowitz V."/>
            <person name="Hugenholtz P."/>
            <person name="Kyrpides N.C."/>
            <person name="Klenk H.P."/>
            <person name="Woyke T."/>
        </authorList>
    </citation>
    <scope>NUCLEOTIDE SEQUENCE [LARGE SCALE GENOMIC DNA]</scope>
    <source>
        <strain evidence="3">ATCC 27775 / DSM 1100 / LMG 10767 / O</strain>
    </source>
</reference>
<dbReference type="eggNOG" id="ENOG503433Q">
    <property type="taxonomic scope" value="Bacteria"/>
</dbReference>
<keyword evidence="1" id="KW-0732">Signal</keyword>
<evidence type="ECO:0000313" key="2">
    <source>
        <dbReference type="EMBL" id="AEE51223.1"/>
    </source>
</evidence>
<dbReference type="OrthoDB" id="977823at2"/>
<gene>
    <name evidence="2" type="ordered locus">Halhy_3365</name>
</gene>
<evidence type="ECO:0000256" key="1">
    <source>
        <dbReference type="SAM" id="SignalP"/>
    </source>
</evidence>
<organism evidence="2 3">
    <name type="scientific">Haliscomenobacter hydrossis (strain ATCC 27775 / DSM 1100 / LMG 10767 / O)</name>
    <dbReference type="NCBI Taxonomy" id="760192"/>
    <lineage>
        <taxon>Bacteria</taxon>
        <taxon>Pseudomonadati</taxon>
        <taxon>Bacteroidota</taxon>
        <taxon>Saprospiria</taxon>
        <taxon>Saprospirales</taxon>
        <taxon>Haliscomenobacteraceae</taxon>
        <taxon>Haliscomenobacter</taxon>
    </lineage>
</organism>
<dbReference type="AlphaFoldDB" id="F4KUE1"/>
<dbReference type="KEGG" id="hhy:Halhy_3365"/>
<dbReference type="EMBL" id="CP002691">
    <property type="protein sequence ID" value="AEE51223.1"/>
    <property type="molecule type" value="Genomic_DNA"/>
</dbReference>